<feature type="domain" description="HNH nuclease" evidence="1">
    <location>
        <begin position="206"/>
        <end position="257"/>
    </location>
</feature>
<dbReference type="Pfam" id="PF13391">
    <property type="entry name" value="HNH_2"/>
    <property type="match status" value="1"/>
</dbReference>
<proteinExistence type="predicted"/>
<dbReference type="RefSeq" id="WP_108675555.1">
    <property type="nucleotide sequence ID" value="NZ_CP025618.2"/>
</dbReference>
<dbReference type="Proteomes" id="UP000503505">
    <property type="component" value="Chromosome"/>
</dbReference>
<organism evidence="2 3">
    <name type="scientific">Acinetobacter schindleri</name>
    <dbReference type="NCBI Taxonomy" id="108981"/>
    <lineage>
        <taxon>Bacteria</taxon>
        <taxon>Pseudomonadati</taxon>
        <taxon>Pseudomonadota</taxon>
        <taxon>Gammaproteobacteria</taxon>
        <taxon>Moraxellales</taxon>
        <taxon>Moraxellaceae</taxon>
        <taxon>Acinetobacter</taxon>
    </lineage>
</organism>
<gene>
    <name evidence="2" type="ORF">FSC10_02065</name>
</gene>
<keyword evidence="2" id="KW-0378">Hydrolase</keyword>
<reference evidence="2 3" key="1">
    <citation type="submission" date="2019-09" db="EMBL/GenBank/DDBJ databases">
        <title>Non-baumannii Acinetobacter spp. carrying blaNDM-1 isolated in China.</title>
        <authorList>
            <person name="Cui C."/>
            <person name="Chen C."/>
            <person name="Sun J."/>
            <person name="Liu Y."/>
        </authorList>
    </citation>
    <scope>NUCLEOTIDE SEQUENCE [LARGE SCALE GENOMIC DNA]</scope>
    <source>
        <strain evidence="2 3">HZE23-1</strain>
    </source>
</reference>
<dbReference type="GO" id="GO:0004519">
    <property type="term" value="F:endonuclease activity"/>
    <property type="evidence" value="ECO:0007669"/>
    <property type="project" value="UniProtKB-KW"/>
</dbReference>
<dbReference type="EMBL" id="CP044463">
    <property type="protein sequence ID" value="QIC66231.1"/>
    <property type="molecule type" value="Genomic_DNA"/>
</dbReference>
<evidence type="ECO:0000313" key="2">
    <source>
        <dbReference type="EMBL" id="QIC66231.1"/>
    </source>
</evidence>
<evidence type="ECO:0000259" key="1">
    <source>
        <dbReference type="Pfam" id="PF13391"/>
    </source>
</evidence>
<dbReference type="AlphaFoldDB" id="A0AAE6WUD9"/>
<protein>
    <submittedName>
        <fullName evidence="2">HNH endonuclease</fullName>
    </submittedName>
</protein>
<name>A0AAE6WUD9_9GAMM</name>
<keyword evidence="2" id="KW-0540">Nuclease</keyword>
<keyword evidence="2" id="KW-0255">Endonuclease</keyword>
<accession>A0AAE6WUD9</accession>
<evidence type="ECO:0000313" key="3">
    <source>
        <dbReference type="Proteomes" id="UP000503505"/>
    </source>
</evidence>
<dbReference type="InterPro" id="IPR003615">
    <property type="entry name" value="HNH_nuc"/>
</dbReference>
<sequence>MSSLLDFYKVELGDARFFILDSKSDHLVYGDLDFEEYHWDRAKFNKVRPGDFFLYRRPQKASEIKNQFYIYGAGRIGQMIEVSNASGPDKVRQKPVYATIEQGIAFENPILQSDLENFQWSFKTRGSTWEYFFQQYGMNEIHADDFWRLLNIGVQGNNYEFNASQTRVEQEVADYFVEDKRAHIKIRGVEQREFALKVKLNYQYQCAISGIKTKDFLVASHIIPWSENYAQRTNPRNGICLSSLLDKAFDTGFMTIDEKFKVCIANKALHDQSLYIYLKQYEGQRLQVPKSYQPDQNFLAWHRQHVFLDNHSADISFKLE</sequence>